<dbReference type="AlphaFoldDB" id="A0A292Q4X8"/>
<keyword evidence="3" id="KW-0539">Nucleus</keyword>
<sequence>MSSSLRIRLNFADPESPSSWVSLVSNGGGKRRSFFVYRDGNQSLQIDTVDDESSGYDRPVVLAAIRIVPSPIGASRLVRLIYPSEILDIEDSDVFVEAIYSPNGASYITRDPTSPVKRRIPLSHPPKEHMLVLLDYSCFLCIDGEKIQLDLGDSSMSTARPALKSSADRIDNEGDISMGIDDDPHIQVVQSMQDPMATTVHHGIGYRDSTPVIPETNPEETIVVETPVKSRFFSPMSSGRTPKAQESYASMGNDLLPPGNRSAGEKLMTTLPESGLVFAGYDGKAGEGVTSQSPVFADRELSTSEEENEAPRYLVPRPKGKQPELTSLELDTLVARPGKGISREQGVAAMGSAFSNLTSLGEPDGEKENRHQSPSSLESTTASDAGKPLADDDAEIAGRASEKEHRIHTAKTTESLPEAFLYEEHMKSATPGRTYSKKKPAKSPLSAKKSLEKSPEDRGHADRPDGSTGGSVSTPLRQKKRKALESPSEAAAGKDEGRKKDTSGKGGNKRRKAGSELRDTPMKGAVGNEAIITPARRGLRGRKIVYSQPEDSGAEVQGAIPESPLQKEEDRVQQQPQEPQAEEPPVEEKEAELTSTAKVPKRKGRKKLSDEEVSVGVPPDELPIVVGHRESQERAGTPGMGQSSREITEEPEAVMPMPKRAGKPATRKGVRTRKSLAASPPTEIPQKQDGDTQYTVPSDTQTQTQTLDRVEIKTPKSIAKSAAKSKKTPLRRRGASSRNTSEEVSLNGEQDLSQGEGIIVRTRERYEGDAPRIVFSNSGLDGKKVLDPVPTVIRKDIEKFLRAAAAKKIDNVSAPGVNFLVVGPGELKRTPKLTIGVALGKTVVEDQWLMDSKEIGYFLDPDPYIPNDPLHEKEWGFNLAAAVKRGRQGGNSVLKGWNVNITLALVSQLKAGKQEESLVEMLKAAGAGNIAKKAPRGAKKGEEQTLVLGSEKGDSEVSALEKSGWAVFSAGIVALSVLRGKLNTDTDEFLIKSDVGSGTTGQAQRPRRRAK</sequence>
<dbReference type="InterPro" id="IPR051579">
    <property type="entry name" value="DDR_Transcriptional_Reg"/>
</dbReference>
<dbReference type="InterPro" id="IPR001357">
    <property type="entry name" value="BRCT_dom"/>
</dbReference>
<keyword evidence="7" id="KW-1185">Reference proteome</keyword>
<feature type="compositionally biased region" description="Basic residues" evidence="4">
    <location>
        <begin position="723"/>
        <end position="735"/>
    </location>
</feature>
<feature type="compositionally biased region" description="Basic and acidic residues" evidence="4">
    <location>
        <begin position="492"/>
        <end position="503"/>
    </location>
</feature>
<keyword evidence="2" id="KW-0227">DNA damage</keyword>
<feature type="compositionally biased region" description="Basic residues" evidence="4">
    <location>
        <begin position="660"/>
        <end position="674"/>
    </location>
</feature>
<dbReference type="PANTHER" id="PTHR23196:SF1">
    <property type="entry name" value="PAX-INTERACTING PROTEIN 1"/>
    <property type="match status" value="1"/>
</dbReference>
<feature type="compositionally biased region" description="Polar residues" evidence="4">
    <location>
        <begin position="736"/>
        <end position="750"/>
    </location>
</feature>
<dbReference type="Gene3D" id="3.40.50.10190">
    <property type="entry name" value="BRCT domain"/>
    <property type="match status" value="1"/>
</dbReference>
<dbReference type="InterPro" id="IPR036420">
    <property type="entry name" value="BRCT_dom_sf"/>
</dbReference>
<name>A0A292Q4X8_9PEZI</name>
<feature type="region of interest" description="Disordered" evidence="4">
    <location>
        <begin position="355"/>
        <end position="750"/>
    </location>
</feature>
<dbReference type="SUPFAM" id="SSF52113">
    <property type="entry name" value="BRCT domain"/>
    <property type="match status" value="1"/>
</dbReference>
<dbReference type="GO" id="GO:0005634">
    <property type="term" value="C:nucleus"/>
    <property type="evidence" value="ECO:0007669"/>
    <property type="project" value="UniProtKB-SubCell"/>
</dbReference>
<evidence type="ECO:0000256" key="2">
    <source>
        <dbReference type="ARBA" id="ARBA00022763"/>
    </source>
</evidence>
<feature type="compositionally biased region" description="Polar residues" evidence="4">
    <location>
        <begin position="372"/>
        <end position="383"/>
    </location>
</feature>
<dbReference type="Proteomes" id="UP001412239">
    <property type="component" value="Unassembled WGS sequence"/>
</dbReference>
<comment type="subcellular location">
    <subcellularLocation>
        <location evidence="1">Nucleus</location>
    </subcellularLocation>
</comment>
<organism evidence="6 7">
    <name type="scientific">Tuber aestivum</name>
    <name type="common">summer truffle</name>
    <dbReference type="NCBI Taxonomy" id="59557"/>
    <lineage>
        <taxon>Eukaryota</taxon>
        <taxon>Fungi</taxon>
        <taxon>Dikarya</taxon>
        <taxon>Ascomycota</taxon>
        <taxon>Pezizomycotina</taxon>
        <taxon>Pezizomycetes</taxon>
        <taxon>Pezizales</taxon>
        <taxon>Tuberaceae</taxon>
        <taxon>Tuber</taxon>
    </lineage>
</organism>
<evidence type="ECO:0000259" key="5">
    <source>
        <dbReference type="PROSITE" id="PS50172"/>
    </source>
</evidence>
<evidence type="ECO:0000256" key="1">
    <source>
        <dbReference type="ARBA" id="ARBA00004123"/>
    </source>
</evidence>
<feature type="region of interest" description="Disordered" evidence="4">
    <location>
        <begin position="287"/>
        <end position="325"/>
    </location>
</feature>
<dbReference type="GO" id="GO:0006974">
    <property type="term" value="P:DNA damage response"/>
    <property type="evidence" value="ECO:0007669"/>
    <property type="project" value="UniProtKB-KW"/>
</dbReference>
<evidence type="ECO:0000313" key="7">
    <source>
        <dbReference type="Proteomes" id="UP001412239"/>
    </source>
</evidence>
<feature type="compositionally biased region" description="Basic and acidic residues" evidence="4">
    <location>
        <begin position="449"/>
        <end position="465"/>
    </location>
</feature>
<protein>
    <recommendedName>
        <fullName evidence="5">BRCT domain-containing protein</fullName>
    </recommendedName>
</protein>
<feature type="compositionally biased region" description="Polar residues" evidence="4">
    <location>
        <begin position="691"/>
        <end position="707"/>
    </location>
</feature>
<evidence type="ECO:0000256" key="3">
    <source>
        <dbReference type="ARBA" id="ARBA00023242"/>
    </source>
</evidence>
<accession>A0A292Q4X8</accession>
<proteinExistence type="predicted"/>
<reference evidence="6" key="1">
    <citation type="submission" date="2015-10" db="EMBL/GenBank/DDBJ databases">
        <authorList>
            <person name="Regsiter A."/>
            <person name="william w."/>
        </authorList>
    </citation>
    <scope>NUCLEOTIDE SEQUENCE</scope>
    <source>
        <strain evidence="6">Montdore</strain>
    </source>
</reference>
<dbReference type="PROSITE" id="PS50172">
    <property type="entry name" value="BRCT"/>
    <property type="match status" value="1"/>
</dbReference>
<evidence type="ECO:0000256" key="4">
    <source>
        <dbReference type="SAM" id="MobiDB-lite"/>
    </source>
</evidence>
<gene>
    <name evidence="6" type="ORF">GSTUAT00001755001</name>
</gene>
<dbReference type="EMBL" id="LN890962">
    <property type="protein sequence ID" value="CUS14025.1"/>
    <property type="molecule type" value="Genomic_DNA"/>
</dbReference>
<feature type="domain" description="BRCT" evidence="5">
    <location>
        <begin position="794"/>
        <end position="866"/>
    </location>
</feature>
<evidence type="ECO:0000313" key="6">
    <source>
        <dbReference type="EMBL" id="CUS14025.1"/>
    </source>
</evidence>
<dbReference type="PANTHER" id="PTHR23196">
    <property type="entry name" value="PAX TRANSCRIPTION ACTIVATION DOMAIN INTERACTING PROTEIN"/>
    <property type="match status" value="1"/>
</dbReference>